<proteinExistence type="predicted"/>
<evidence type="ECO:0000256" key="1">
    <source>
        <dbReference type="SAM" id="MobiDB-lite"/>
    </source>
</evidence>
<organism evidence="2 3">
    <name type="scientific">Dorcoceras hygrometricum</name>
    <dbReference type="NCBI Taxonomy" id="472368"/>
    <lineage>
        <taxon>Eukaryota</taxon>
        <taxon>Viridiplantae</taxon>
        <taxon>Streptophyta</taxon>
        <taxon>Embryophyta</taxon>
        <taxon>Tracheophyta</taxon>
        <taxon>Spermatophyta</taxon>
        <taxon>Magnoliopsida</taxon>
        <taxon>eudicotyledons</taxon>
        <taxon>Gunneridae</taxon>
        <taxon>Pentapetalae</taxon>
        <taxon>asterids</taxon>
        <taxon>lamiids</taxon>
        <taxon>Lamiales</taxon>
        <taxon>Gesneriaceae</taxon>
        <taxon>Didymocarpoideae</taxon>
        <taxon>Trichosporeae</taxon>
        <taxon>Loxocarpinae</taxon>
        <taxon>Dorcoceras</taxon>
    </lineage>
</organism>
<evidence type="ECO:0000313" key="2">
    <source>
        <dbReference type="EMBL" id="KZV50705.1"/>
    </source>
</evidence>
<keyword evidence="3" id="KW-1185">Reference proteome</keyword>
<gene>
    <name evidence="2" type="ORF">F511_19617</name>
</gene>
<reference evidence="2 3" key="1">
    <citation type="journal article" date="2015" name="Proc. Natl. Acad. Sci. U.S.A.">
        <title>The resurrection genome of Boea hygrometrica: A blueprint for survival of dehydration.</title>
        <authorList>
            <person name="Xiao L."/>
            <person name="Yang G."/>
            <person name="Zhang L."/>
            <person name="Yang X."/>
            <person name="Zhao S."/>
            <person name="Ji Z."/>
            <person name="Zhou Q."/>
            <person name="Hu M."/>
            <person name="Wang Y."/>
            <person name="Chen M."/>
            <person name="Xu Y."/>
            <person name="Jin H."/>
            <person name="Xiao X."/>
            <person name="Hu G."/>
            <person name="Bao F."/>
            <person name="Hu Y."/>
            <person name="Wan P."/>
            <person name="Li L."/>
            <person name="Deng X."/>
            <person name="Kuang T."/>
            <person name="Xiang C."/>
            <person name="Zhu J.K."/>
            <person name="Oliver M.J."/>
            <person name="He Y."/>
        </authorList>
    </citation>
    <scope>NUCLEOTIDE SEQUENCE [LARGE SCALE GENOMIC DNA]</scope>
    <source>
        <strain evidence="3">cv. XS01</strain>
    </source>
</reference>
<feature type="compositionally biased region" description="Acidic residues" evidence="1">
    <location>
        <begin position="269"/>
        <end position="287"/>
    </location>
</feature>
<feature type="region of interest" description="Disordered" evidence="1">
    <location>
        <begin position="261"/>
        <end position="299"/>
    </location>
</feature>
<accession>A0A2Z7CWK0</accession>
<dbReference type="AlphaFoldDB" id="A0A2Z7CWK0"/>
<dbReference type="Proteomes" id="UP000250235">
    <property type="component" value="Unassembled WGS sequence"/>
</dbReference>
<protein>
    <submittedName>
        <fullName evidence="2">Uncharacterized protein</fullName>
    </submittedName>
</protein>
<name>A0A2Z7CWK0_9LAMI</name>
<dbReference type="EMBL" id="KQ992348">
    <property type="protein sequence ID" value="KZV50705.1"/>
    <property type="molecule type" value="Genomic_DNA"/>
</dbReference>
<evidence type="ECO:0000313" key="3">
    <source>
        <dbReference type="Proteomes" id="UP000250235"/>
    </source>
</evidence>
<sequence>METANRCCNALRQHNGLGRIEDLGVFYVQHKTSLEKQHAKTNYQIAPKLVQLGAALRAGPAHDLEGFTRRFDLYRTDPTALKLRELLASTDAHQLAGLPTTVLAVCLMYIKPLAILSSGHKVVAVEIAPSAPRTRDAASLRMKQIVLDNQSRTIRRLRAQLATERRGLATMKKEHEDTQVALEASHKVIAGLTEIGLSMSKQIERMKAKKRQVKESHVVCHQKFQARIQEVEDSMQAQHLIIEALVEEKDSLLQTIQGLQEANNAPTPFDDEWEEEPEEQPDEEEIEYIPLGEGEIDDE</sequence>